<sequence>MTIRDADRILDEIDRLVDEQMADGEPRVGYDFGDPTYPRCPHCDRHWHGLPITERIAAMYANGIYDEDYRADTDTSRVLCQGSDFIGPMPAEIPPGLEWLEQWIQRDIALAHRRAIHDLLSGYRLALTPELQLNVNRRWWRTTLPDNAEITEDMERFEFTVVVGDASQTFKAEHLRRNGNVVDVLADFAPSIGGTWEPLTAPGVVTHPVVPQNQRRAIAQIPQRGSRVSFVDVRGRIITGTVANVETDEETGVTDMTLTRFPEFAPGLSFLGYTEEGFR</sequence>
<dbReference type="EMBL" id="PDKV01000002">
    <property type="protein sequence ID" value="PIB80544.1"/>
    <property type="molecule type" value="Genomic_DNA"/>
</dbReference>
<dbReference type="OrthoDB" id="4552871at2"/>
<accession>A0A2G5PRG7</accession>
<dbReference type="RefSeq" id="WP_083129694.1">
    <property type="nucleotide sequence ID" value="NZ_PDKV01000002.1"/>
</dbReference>
<name>A0A2G5PRG7_MYCCE</name>
<comment type="caution">
    <text evidence="1">The sequence shown here is derived from an EMBL/GenBank/DDBJ whole genome shotgun (WGS) entry which is preliminary data.</text>
</comment>
<dbReference type="Proteomes" id="UP000230971">
    <property type="component" value="Unassembled WGS sequence"/>
</dbReference>
<proteinExistence type="predicted"/>
<protein>
    <submittedName>
        <fullName evidence="1">Uncharacterized protein</fullName>
    </submittedName>
</protein>
<dbReference type="AlphaFoldDB" id="A0A2G5PRG7"/>
<evidence type="ECO:0000313" key="2">
    <source>
        <dbReference type="Proteomes" id="UP000230971"/>
    </source>
</evidence>
<organism evidence="1 2">
    <name type="scientific">Mycobacterium celatum</name>
    <dbReference type="NCBI Taxonomy" id="28045"/>
    <lineage>
        <taxon>Bacteria</taxon>
        <taxon>Bacillati</taxon>
        <taxon>Actinomycetota</taxon>
        <taxon>Actinomycetes</taxon>
        <taxon>Mycobacteriales</taxon>
        <taxon>Mycobacteriaceae</taxon>
        <taxon>Mycobacterium</taxon>
    </lineage>
</organism>
<reference evidence="1 2" key="1">
    <citation type="journal article" date="2017" name="Infect. Genet. Evol.">
        <title>The new phylogeny of the genus Mycobacterium: The old and the news.</title>
        <authorList>
            <person name="Tortoli E."/>
            <person name="Fedrizzi T."/>
            <person name="Meehan C.J."/>
            <person name="Trovato A."/>
            <person name="Grottola A."/>
            <person name="Giacobazzi E."/>
            <person name="Serpini G.F."/>
            <person name="Tagliazucchi S."/>
            <person name="Fabio A."/>
            <person name="Bettua C."/>
            <person name="Bertorelli R."/>
            <person name="Frascaro F."/>
            <person name="De Sanctis V."/>
            <person name="Pecorari M."/>
            <person name="Jousson O."/>
            <person name="Segata N."/>
            <person name="Cirillo D.M."/>
        </authorList>
    </citation>
    <scope>NUCLEOTIDE SEQUENCE [LARGE SCALE GENOMIC DNA]</scope>
    <source>
        <strain evidence="1 2">NCTC 12882</strain>
    </source>
</reference>
<gene>
    <name evidence="1" type="ORF">CQY23_03115</name>
</gene>
<evidence type="ECO:0000313" key="1">
    <source>
        <dbReference type="EMBL" id="PIB80544.1"/>
    </source>
</evidence>